<evidence type="ECO:0000313" key="4">
    <source>
        <dbReference type="EMBL" id="CAK9860244.1"/>
    </source>
</evidence>
<evidence type="ECO:0000259" key="3">
    <source>
        <dbReference type="PROSITE" id="PS51987"/>
    </source>
</evidence>
<comment type="similarity">
    <text evidence="1 2">Belongs to the glutamine synthetase family.</text>
</comment>
<name>A0ABP1ACI7_9BRYO</name>
<evidence type="ECO:0000313" key="5">
    <source>
        <dbReference type="Proteomes" id="UP001497522"/>
    </source>
</evidence>
<dbReference type="SUPFAM" id="SSF54368">
    <property type="entry name" value="Glutamine synthetase, N-terminal domain"/>
    <property type="match status" value="1"/>
</dbReference>
<dbReference type="InterPro" id="IPR014746">
    <property type="entry name" value="Gln_synth/guanido_kin_cat_dom"/>
</dbReference>
<dbReference type="EMBL" id="OZ023712">
    <property type="protein sequence ID" value="CAK9860244.1"/>
    <property type="molecule type" value="Genomic_DNA"/>
</dbReference>
<dbReference type="Pfam" id="PF00120">
    <property type="entry name" value="Gln-synt_C"/>
    <property type="match status" value="1"/>
</dbReference>
<dbReference type="Proteomes" id="UP001497522">
    <property type="component" value="Chromosome 11"/>
</dbReference>
<sequence length="830" mass="91079">MAEINNREQDHERIRAVCAQVPLIDAHAHNVVELDSNLPFLVCLREARGLDAVRQSLAFQRSLKELAVLYGCEPTLQAIEQYRQSAGLSAISHKCFDAANIEFVLLDDGLTMDKMVSIGWHRKFVPGVHRLLCIETVAETILNQVLDTHPIFFFASLMSTAEMKVVAFKSIAAYRSGLRINPLVSAQESEDALHENLRLGSPVRVSQKALVDFIFIRALEVATQRGIPMQIHTGFGDKDLQLELANPLHLRAVLEHSTFVQSRVVLLHGSYPFMREASYLAGVYPQVHLDFGLVVPKLSVRGMRCAVSDLLDLAPVNKIMFSTDGYAFPETFYLGAKWSREILARVLIEAFDNGDMLLEEALAAADGILGRNALEFYKLDGRVADVIEPKPSAEYTAVKHVRLLLADASGQRRCRVIPLERFGGVVISHGVGYTQACMGMTSFSDIPAADSGLSVVGEIRLMPDITTKHRLPWFMEHEAVLVDMHVKPGVPWQLCPRSTLRRLSQSLKKEYGLVVRAGFESEFYLMKQSTGPKKWEGVDTTPYCSSAGFNASSAILSEVSSALLALGIDIEQMHSESGGGQFEIAMSHVPCLTAADNLLFIREAVVAIANKHLLHATFLPKYNAAAAGSGSHVHLSIWQGASNVFMARGPGSKYGMSKLGQEFLAGVLHHLPAILAFTAPNPNSYARIQPNTWSGAYQCWGRDNREAPLRTASPPGVDSDLVSNFELKSFDGCANPHLGLAAIIAAGIDGLQKHLQLPEPVDVNPSVLEAGKVSRLPSTLGQAVKALEADKVLWEHLGTPLVTAICAIRKAEVEYYKDAQDSEEFLVERY</sequence>
<dbReference type="Gene3D" id="3.20.20.140">
    <property type="entry name" value="Metal-dependent hydrolases"/>
    <property type="match status" value="1"/>
</dbReference>
<dbReference type="InterPro" id="IPR006680">
    <property type="entry name" value="Amidohydro-rel"/>
</dbReference>
<protein>
    <recommendedName>
        <fullName evidence="3">GS catalytic domain-containing protein</fullName>
    </recommendedName>
</protein>
<organism evidence="4 5">
    <name type="scientific">Sphagnum jensenii</name>
    <dbReference type="NCBI Taxonomy" id="128206"/>
    <lineage>
        <taxon>Eukaryota</taxon>
        <taxon>Viridiplantae</taxon>
        <taxon>Streptophyta</taxon>
        <taxon>Embryophyta</taxon>
        <taxon>Bryophyta</taxon>
        <taxon>Sphagnophytina</taxon>
        <taxon>Sphagnopsida</taxon>
        <taxon>Sphagnales</taxon>
        <taxon>Sphagnaceae</taxon>
        <taxon>Sphagnum</taxon>
    </lineage>
</organism>
<evidence type="ECO:0000256" key="1">
    <source>
        <dbReference type="PROSITE-ProRule" id="PRU01331"/>
    </source>
</evidence>
<accession>A0ABP1ACI7</accession>
<dbReference type="PANTHER" id="PTHR43383">
    <property type="entry name" value="NODULIN 6"/>
    <property type="match status" value="1"/>
</dbReference>
<evidence type="ECO:0000256" key="2">
    <source>
        <dbReference type="RuleBase" id="RU000384"/>
    </source>
</evidence>
<reference evidence="4" key="1">
    <citation type="submission" date="2024-03" db="EMBL/GenBank/DDBJ databases">
        <authorList>
            <consortium name="ELIXIR-Norway"/>
            <consortium name="Elixir Norway"/>
        </authorList>
    </citation>
    <scope>NUCLEOTIDE SEQUENCE</scope>
</reference>
<dbReference type="SUPFAM" id="SSF55931">
    <property type="entry name" value="Glutamine synthetase/guanido kinase"/>
    <property type="match status" value="1"/>
</dbReference>
<dbReference type="InterPro" id="IPR032466">
    <property type="entry name" value="Metal_Hydrolase"/>
</dbReference>
<dbReference type="SMART" id="SM01230">
    <property type="entry name" value="Gln-synt_C"/>
    <property type="match status" value="1"/>
</dbReference>
<dbReference type="InterPro" id="IPR036651">
    <property type="entry name" value="Gln_synt_N_sf"/>
</dbReference>
<keyword evidence="5" id="KW-1185">Reference proteome</keyword>
<proteinExistence type="inferred from homology"/>
<dbReference type="Pfam" id="PF04909">
    <property type="entry name" value="Amidohydro_2"/>
    <property type="match status" value="1"/>
</dbReference>
<dbReference type="PROSITE" id="PS51987">
    <property type="entry name" value="GS_CATALYTIC"/>
    <property type="match status" value="1"/>
</dbReference>
<gene>
    <name evidence="4" type="ORF">CSSPJE1EN2_LOCUS3239</name>
</gene>
<dbReference type="InterPro" id="IPR008146">
    <property type="entry name" value="Gln_synth_cat_dom"/>
</dbReference>
<dbReference type="SUPFAM" id="SSF51556">
    <property type="entry name" value="Metallo-dependent hydrolases"/>
    <property type="match status" value="1"/>
</dbReference>
<dbReference type="Gene3D" id="3.30.590.10">
    <property type="entry name" value="Glutamine synthetase/guanido kinase, catalytic domain"/>
    <property type="match status" value="1"/>
</dbReference>
<dbReference type="Gene3D" id="3.10.20.70">
    <property type="entry name" value="Glutamine synthetase, N-terminal domain"/>
    <property type="match status" value="1"/>
</dbReference>
<dbReference type="PANTHER" id="PTHR43383:SF2">
    <property type="entry name" value="AMIDOHYDROLASE 2 FAMILY PROTEIN"/>
    <property type="match status" value="1"/>
</dbReference>
<feature type="domain" description="GS catalytic" evidence="3">
    <location>
        <begin position="496"/>
        <end position="830"/>
    </location>
</feature>